<dbReference type="InterPro" id="IPR032783">
    <property type="entry name" value="AraC_lig"/>
</dbReference>
<dbReference type="OrthoDB" id="9783876at2"/>
<dbReference type="InterPro" id="IPR050204">
    <property type="entry name" value="AraC_XylS_family_regulators"/>
</dbReference>
<proteinExistence type="predicted"/>
<dbReference type="SUPFAM" id="SSF51182">
    <property type="entry name" value="RmlC-like cupins"/>
    <property type="match status" value="1"/>
</dbReference>
<gene>
    <name evidence="1" type="ORF">BJI69_18350</name>
</gene>
<dbReference type="EMBL" id="CP017480">
    <property type="protein sequence ID" value="APG05669.1"/>
    <property type="molecule type" value="Genomic_DNA"/>
</dbReference>
<dbReference type="RefSeq" id="WP_046967651.1">
    <property type="nucleotide sequence ID" value="NZ_CP017480.1"/>
</dbReference>
<organism evidence="1 2">
    <name type="scientific">Luteibacter rhizovicinus DSM 16549</name>
    <dbReference type="NCBI Taxonomy" id="1440763"/>
    <lineage>
        <taxon>Bacteria</taxon>
        <taxon>Pseudomonadati</taxon>
        <taxon>Pseudomonadota</taxon>
        <taxon>Gammaproteobacteria</taxon>
        <taxon>Lysobacterales</taxon>
        <taxon>Rhodanobacteraceae</taxon>
        <taxon>Luteibacter</taxon>
    </lineage>
</organism>
<dbReference type="Pfam" id="PF12833">
    <property type="entry name" value="HTH_18"/>
    <property type="match status" value="1"/>
</dbReference>
<dbReference type="SUPFAM" id="SSF46689">
    <property type="entry name" value="Homeodomain-like"/>
    <property type="match status" value="2"/>
</dbReference>
<dbReference type="Gene3D" id="1.10.10.60">
    <property type="entry name" value="Homeodomain-like"/>
    <property type="match status" value="1"/>
</dbReference>
<protein>
    <submittedName>
        <fullName evidence="1">AraC family transcriptional regulator</fullName>
    </submittedName>
</protein>
<reference evidence="2" key="1">
    <citation type="submission" date="2016-09" db="EMBL/GenBank/DDBJ databases">
        <authorList>
            <person name="Lysoe E."/>
        </authorList>
    </citation>
    <scope>NUCLEOTIDE SEQUENCE [LARGE SCALE GENOMIC DNA]</scope>
    <source>
        <strain evidence="2">LJ96T</strain>
    </source>
</reference>
<evidence type="ECO:0000313" key="1">
    <source>
        <dbReference type="EMBL" id="APG05669.1"/>
    </source>
</evidence>
<dbReference type="InterPro" id="IPR011051">
    <property type="entry name" value="RmlC_Cupin_sf"/>
</dbReference>
<sequence>MSHDVDWLSRFLATLSVTGRLEIRCSYGAPWDITYVDSPPGEMPYHLVIQGSAVLEPPTRGERITLTAGDIVLMPRGGAHVLRDASGLPPAPVNERSVMNVLLSENEGEGDRLEMLCGRFVIAEPHDRWLRHYLPSVLVVRAAKPGAEGETPAAARLQRLVSLMREESIDGGLGGYALLNALSSALFALVLRASSEAEAPPSGLLALAGHPRLAPAISAMFNDPARPWTLPELAALSSMSRATFMRRFQEGLGRSASELLQDIRMGLAANQLKQPGRATEVVAEAVGYQSVSAFRRVFTERIGMTPGAWRRRFIGTIDA</sequence>
<dbReference type="PANTHER" id="PTHR46796">
    <property type="entry name" value="HTH-TYPE TRANSCRIPTIONAL ACTIVATOR RHAS-RELATED"/>
    <property type="match status" value="1"/>
</dbReference>
<dbReference type="PANTHER" id="PTHR46796:SF7">
    <property type="entry name" value="ARAC FAMILY TRANSCRIPTIONAL REGULATOR"/>
    <property type="match status" value="1"/>
</dbReference>
<accession>A0A0G9HBU1</accession>
<dbReference type="PROSITE" id="PS01124">
    <property type="entry name" value="HTH_ARAC_FAMILY_2"/>
    <property type="match status" value="1"/>
</dbReference>
<dbReference type="Proteomes" id="UP000182987">
    <property type="component" value="Chromosome"/>
</dbReference>
<dbReference type="GO" id="GO:0043565">
    <property type="term" value="F:sequence-specific DNA binding"/>
    <property type="evidence" value="ECO:0007669"/>
    <property type="project" value="InterPro"/>
</dbReference>
<dbReference type="SMART" id="SM00342">
    <property type="entry name" value="HTH_ARAC"/>
    <property type="match status" value="1"/>
</dbReference>
<dbReference type="GO" id="GO:0003700">
    <property type="term" value="F:DNA-binding transcription factor activity"/>
    <property type="evidence" value="ECO:0007669"/>
    <property type="project" value="InterPro"/>
</dbReference>
<evidence type="ECO:0000313" key="2">
    <source>
        <dbReference type="Proteomes" id="UP000182987"/>
    </source>
</evidence>
<keyword evidence="2" id="KW-1185">Reference proteome</keyword>
<dbReference type="InterPro" id="IPR009057">
    <property type="entry name" value="Homeodomain-like_sf"/>
</dbReference>
<dbReference type="Pfam" id="PF12852">
    <property type="entry name" value="Cupin_6"/>
    <property type="match status" value="1"/>
</dbReference>
<dbReference type="STRING" id="1440763.BJI69_18350"/>
<dbReference type="PATRIC" id="fig|1440763.5.peg.1930"/>
<dbReference type="InterPro" id="IPR018060">
    <property type="entry name" value="HTH_AraC"/>
</dbReference>
<dbReference type="AlphaFoldDB" id="A0A0G9HBU1"/>
<dbReference type="KEGG" id="lrz:BJI69_18350"/>
<name>A0A0G9HBU1_9GAMM</name>